<evidence type="ECO:0000256" key="8">
    <source>
        <dbReference type="ARBA" id="ARBA00023136"/>
    </source>
</evidence>
<gene>
    <name evidence="11" type="ORF">PoB_006386100</name>
</gene>
<comment type="caution">
    <text evidence="11">The sequence shown here is derived from an EMBL/GenBank/DDBJ whole genome shotgun (WGS) entry which is preliminary data.</text>
</comment>
<dbReference type="Pfam" id="PF02485">
    <property type="entry name" value="Branch"/>
    <property type="match status" value="1"/>
</dbReference>
<keyword evidence="4" id="KW-0808">Transferase</keyword>
<comment type="subcellular location">
    <subcellularLocation>
        <location evidence="1">Membrane</location>
        <topology evidence="1">Single-pass type II membrane protein</topology>
    </subcellularLocation>
</comment>
<dbReference type="GO" id="GO:0008375">
    <property type="term" value="F:acetylglucosaminyltransferase activity"/>
    <property type="evidence" value="ECO:0007669"/>
    <property type="project" value="TreeGrafter"/>
</dbReference>
<accession>A0AAV4CZV5</accession>
<evidence type="ECO:0000256" key="6">
    <source>
        <dbReference type="ARBA" id="ARBA00022968"/>
    </source>
</evidence>
<comment type="similarity">
    <text evidence="10">Belongs to the glycosyltransferase 14 family.</text>
</comment>
<keyword evidence="9" id="KW-0325">Glycoprotein</keyword>
<name>A0AAV4CZV5_9GAST</name>
<evidence type="ECO:0000256" key="2">
    <source>
        <dbReference type="ARBA" id="ARBA00004922"/>
    </source>
</evidence>
<evidence type="ECO:0000256" key="3">
    <source>
        <dbReference type="ARBA" id="ARBA00022676"/>
    </source>
</evidence>
<evidence type="ECO:0000313" key="11">
    <source>
        <dbReference type="EMBL" id="GFO37356.1"/>
    </source>
</evidence>
<evidence type="ECO:0000313" key="12">
    <source>
        <dbReference type="Proteomes" id="UP000735302"/>
    </source>
</evidence>
<dbReference type="PANTHER" id="PTHR19297:SF191">
    <property type="entry name" value="PROTEIN XYLOSYLTRANSFERASE"/>
    <property type="match status" value="1"/>
</dbReference>
<evidence type="ECO:0000256" key="4">
    <source>
        <dbReference type="ARBA" id="ARBA00022679"/>
    </source>
</evidence>
<dbReference type="PANTHER" id="PTHR19297">
    <property type="entry name" value="GLYCOSYLTRANSFERASE 14 FAMILY MEMBER"/>
    <property type="match status" value="1"/>
</dbReference>
<dbReference type="EMBL" id="BLXT01007235">
    <property type="protein sequence ID" value="GFO37356.1"/>
    <property type="molecule type" value="Genomic_DNA"/>
</dbReference>
<keyword evidence="6" id="KW-0735">Signal-anchor</keyword>
<organism evidence="11 12">
    <name type="scientific">Plakobranchus ocellatus</name>
    <dbReference type="NCBI Taxonomy" id="259542"/>
    <lineage>
        <taxon>Eukaryota</taxon>
        <taxon>Metazoa</taxon>
        <taxon>Spiralia</taxon>
        <taxon>Lophotrochozoa</taxon>
        <taxon>Mollusca</taxon>
        <taxon>Gastropoda</taxon>
        <taxon>Heterobranchia</taxon>
        <taxon>Euthyneura</taxon>
        <taxon>Panpulmonata</taxon>
        <taxon>Sacoglossa</taxon>
        <taxon>Placobranchoidea</taxon>
        <taxon>Plakobranchidae</taxon>
        <taxon>Plakobranchus</taxon>
    </lineage>
</organism>
<protein>
    <submittedName>
        <fullName evidence="11">Beta-1,3-galactosyl-o-glycosyl-glycoprotein beta-1,6-n-acetylglucosaminyltransferase 3</fullName>
    </submittedName>
</protein>
<keyword evidence="5" id="KW-0812">Transmembrane</keyword>
<reference evidence="11 12" key="1">
    <citation type="journal article" date="2021" name="Elife">
        <title>Chloroplast acquisition without the gene transfer in kleptoplastic sea slugs, Plakobranchus ocellatus.</title>
        <authorList>
            <person name="Maeda T."/>
            <person name="Takahashi S."/>
            <person name="Yoshida T."/>
            <person name="Shimamura S."/>
            <person name="Takaki Y."/>
            <person name="Nagai Y."/>
            <person name="Toyoda A."/>
            <person name="Suzuki Y."/>
            <person name="Arimoto A."/>
            <person name="Ishii H."/>
            <person name="Satoh N."/>
            <person name="Nishiyama T."/>
            <person name="Hasebe M."/>
            <person name="Maruyama T."/>
            <person name="Minagawa J."/>
            <person name="Obokata J."/>
            <person name="Shigenobu S."/>
        </authorList>
    </citation>
    <scope>NUCLEOTIDE SEQUENCE [LARGE SCALE GENOMIC DNA]</scope>
</reference>
<keyword evidence="3" id="KW-0328">Glycosyltransferase</keyword>
<dbReference type="AlphaFoldDB" id="A0AAV4CZV5"/>
<proteinExistence type="inferred from homology"/>
<keyword evidence="7" id="KW-1133">Transmembrane helix</keyword>
<dbReference type="InterPro" id="IPR003406">
    <property type="entry name" value="Glyco_trans_14"/>
</dbReference>
<keyword evidence="12" id="KW-1185">Reference proteome</keyword>
<keyword evidence="8" id="KW-0472">Membrane</keyword>
<evidence type="ECO:0000256" key="9">
    <source>
        <dbReference type="ARBA" id="ARBA00023180"/>
    </source>
</evidence>
<evidence type="ECO:0000256" key="7">
    <source>
        <dbReference type="ARBA" id="ARBA00022989"/>
    </source>
</evidence>
<dbReference type="GO" id="GO:0016020">
    <property type="term" value="C:membrane"/>
    <property type="evidence" value="ECO:0007669"/>
    <property type="project" value="UniProtKB-SubCell"/>
</dbReference>
<evidence type="ECO:0000256" key="5">
    <source>
        <dbReference type="ARBA" id="ARBA00022692"/>
    </source>
</evidence>
<evidence type="ECO:0000256" key="10">
    <source>
        <dbReference type="ARBA" id="ARBA00038150"/>
    </source>
</evidence>
<comment type="pathway">
    <text evidence="2">Protein modification; protein glycosylation.</text>
</comment>
<dbReference type="Proteomes" id="UP000735302">
    <property type="component" value="Unassembled WGS sequence"/>
</dbReference>
<sequence length="128" mass="14685">MNGQYAMWKLVLNKTGSSEGLVYQKYNEDNIDGKNSNESVVFLLRAIYRSHNVYCLNIDTKAGQEMINAARALARCVPNVFVASRLERVVYEGFSRLQADINCLGDLLQHPVRWRYVINMPGQQFPLR</sequence>
<evidence type="ECO:0000256" key="1">
    <source>
        <dbReference type="ARBA" id="ARBA00004606"/>
    </source>
</evidence>